<keyword evidence="2" id="KW-1133">Transmembrane helix</keyword>
<feature type="transmembrane region" description="Helical" evidence="2">
    <location>
        <begin position="20"/>
        <end position="43"/>
    </location>
</feature>
<feature type="transmembrane region" description="Helical" evidence="2">
    <location>
        <begin position="91"/>
        <end position="111"/>
    </location>
</feature>
<protein>
    <submittedName>
        <fullName evidence="4">VanZ like family protein</fullName>
    </submittedName>
</protein>
<keyword evidence="5" id="KW-1185">Reference proteome</keyword>
<evidence type="ECO:0000259" key="3">
    <source>
        <dbReference type="Pfam" id="PF04892"/>
    </source>
</evidence>
<dbReference type="OrthoDB" id="5197638at2"/>
<feature type="transmembrane region" description="Helical" evidence="2">
    <location>
        <begin position="63"/>
        <end position="84"/>
    </location>
</feature>
<proteinExistence type="predicted"/>
<reference evidence="5" key="1">
    <citation type="submission" date="2016-10" db="EMBL/GenBank/DDBJ databases">
        <authorList>
            <person name="Varghese N."/>
            <person name="Submissions S."/>
        </authorList>
    </citation>
    <scope>NUCLEOTIDE SEQUENCE [LARGE SCALE GENOMIC DNA]</scope>
    <source>
        <strain evidence="5">DSM 44268</strain>
    </source>
</reference>
<accession>A0A1G7HA07</accession>
<keyword evidence="2" id="KW-0812">Transmembrane</keyword>
<dbReference type="EMBL" id="FNBT01000001">
    <property type="protein sequence ID" value="SDE97191.1"/>
    <property type="molecule type" value="Genomic_DNA"/>
</dbReference>
<evidence type="ECO:0000313" key="5">
    <source>
        <dbReference type="Proteomes" id="UP000199406"/>
    </source>
</evidence>
<feature type="region of interest" description="Disordered" evidence="1">
    <location>
        <begin position="150"/>
        <end position="169"/>
    </location>
</feature>
<evidence type="ECO:0000256" key="2">
    <source>
        <dbReference type="SAM" id="Phobius"/>
    </source>
</evidence>
<evidence type="ECO:0000256" key="1">
    <source>
        <dbReference type="SAM" id="MobiDB-lite"/>
    </source>
</evidence>
<keyword evidence="2" id="KW-0472">Membrane</keyword>
<dbReference type="InterPro" id="IPR006976">
    <property type="entry name" value="VanZ-like"/>
</dbReference>
<dbReference type="Proteomes" id="UP000199406">
    <property type="component" value="Unassembled WGS sequence"/>
</dbReference>
<sequence>MDDHRYRSADPATTRPGGQLVLAVALLVVAALTLTPAGTGWTWGAPLAELRWYATGLDSEATVLQLVGNLCLLAVPAGLVVALWPAAGRIGYLIGLAAGAAAGIELLQWLLPLGRVVSPLDAALNAGGAVAAGLLVRQVQRASAAIRPEAGRHPAAARTAEPVGAVRRG</sequence>
<feature type="domain" description="VanZ-like" evidence="3">
    <location>
        <begin position="50"/>
        <end position="136"/>
    </location>
</feature>
<dbReference type="AlphaFoldDB" id="A0A1G7HA07"/>
<organism evidence="4 5">
    <name type="scientific">Blastococcus aurantiacus</name>
    <dbReference type="NCBI Taxonomy" id="1550231"/>
    <lineage>
        <taxon>Bacteria</taxon>
        <taxon>Bacillati</taxon>
        <taxon>Actinomycetota</taxon>
        <taxon>Actinomycetes</taxon>
        <taxon>Geodermatophilales</taxon>
        <taxon>Geodermatophilaceae</taxon>
        <taxon>Blastococcus</taxon>
    </lineage>
</organism>
<evidence type="ECO:0000313" key="4">
    <source>
        <dbReference type="EMBL" id="SDE97191.1"/>
    </source>
</evidence>
<gene>
    <name evidence="4" type="ORF">SAMN05660662_0465</name>
</gene>
<name>A0A1G7HA07_9ACTN</name>
<dbReference type="Pfam" id="PF04892">
    <property type="entry name" value="VanZ"/>
    <property type="match status" value="1"/>
</dbReference>
<dbReference type="RefSeq" id="WP_143030304.1">
    <property type="nucleotide sequence ID" value="NZ_FNBT01000001.1"/>
</dbReference>